<proteinExistence type="predicted"/>
<dbReference type="AlphaFoldDB" id="A0A1A8THQ3"/>
<name>A0A1A8THQ3_9GAMM</name>
<sequence>MVISNNKTITRTMTRSVVAALLVTQLTACGTLLYPERRGQESGKIDVGVAVLDALGLLFFFVPGVVAFGVDFATGAIYLPGGKVASLTPDELNKIKEGQGKVDVGALQTILAQRGDIDLPKAASKDPLSVVAMSSKQALMNAVNSPSQAVAMASHSATSVAYQ</sequence>
<keyword evidence="1" id="KW-0472">Membrane</keyword>
<evidence type="ECO:0000313" key="2">
    <source>
        <dbReference type="EMBL" id="SBS31625.1"/>
    </source>
</evidence>
<dbReference type="RefSeq" id="WP_067016297.1">
    <property type="nucleotide sequence ID" value="NZ_FLOB01000004.1"/>
</dbReference>
<keyword evidence="3" id="KW-1185">Reference proteome</keyword>
<dbReference type="STRING" id="1792290.MSP8886_02187"/>
<reference evidence="2 3" key="1">
    <citation type="submission" date="2016-06" db="EMBL/GenBank/DDBJ databases">
        <authorList>
            <person name="Kjaerup R.B."/>
            <person name="Dalgaard T.S."/>
            <person name="Juul-Madsen H.R."/>
        </authorList>
    </citation>
    <scope>NUCLEOTIDE SEQUENCE [LARGE SCALE GENOMIC DNA]</scope>
    <source>
        <strain evidence="2 3">CECT 8886</strain>
    </source>
</reference>
<feature type="transmembrane region" description="Helical" evidence="1">
    <location>
        <begin position="12"/>
        <end position="34"/>
    </location>
</feature>
<dbReference type="EMBL" id="FLOB01000004">
    <property type="protein sequence ID" value="SBS31625.1"/>
    <property type="molecule type" value="Genomic_DNA"/>
</dbReference>
<organism evidence="2 3">
    <name type="scientific">Marinomonas spartinae</name>
    <dbReference type="NCBI Taxonomy" id="1792290"/>
    <lineage>
        <taxon>Bacteria</taxon>
        <taxon>Pseudomonadati</taxon>
        <taxon>Pseudomonadota</taxon>
        <taxon>Gammaproteobacteria</taxon>
        <taxon>Oceanospirillales</taxon>
        <taxon>Oceanospirillaceae</taxon>
        <taxon>Marinomonas</taxon>
    </lineage>
</organism>
<accession>A0A1A8THQ3</accession>
<gene>
    <name evidence="2" type="ORF">MSP8886_02187</name>
</gene>
<keyword evidence="1" id="KW-1133">Transmembrane helix</keyword>
<feature type="transmembrane region" description="Helical" evidence="1">
    <location>
        <begin position="54"/>
        <end position="79"/>
    </location>
</feature>
<protein>
    <submittedName>
        <fullName evidence="2">Uncharacterized protein</fullName>
    </submittedName>
</protein>
<keyword evidence="1" id="KW-0812">Transmembrane</keyword>
<dbReference type="Proteomes" id="UP000092544">
    <property type="component" value="Unassembled WGS sequence"/>
</dbReference>
<dbReference type="OrthoDB" id="6105601at2"/>
<evidence type="ECO:0000313" key="3">
    <source>
        <dbReference type="Proteomes" id="UP000092544"/>
    </source>
</evidence>
<evidence type="ECO:0000256" key="1">
    <source>
        <dbReference type="SAM" id="Phobius"/>
    </source>
</evidence>